<dbReference type="RefSeq" id="WP_144241595.1">
    <property type="nucleotide sequence ID" value="NZ_BCTH01000014.1"/>
</dbReference>
<dbReference type="STRING" id="1349767.GJA_4036"/>
<sequence length="275" mass="31165">MNDSDQQDDGKFKEFLHTLNQLDFGPLAYKLMHPEDHPGLSFEQTLDAIKKYKGFLFLCHANQEPLSPSRYIDYVWHAHLLDTELYLVQSSMLFGDFLHHFPFFGKRGNSDEADLLAAAEFTRRQALLNFGWDEDGWCGTGPKPHGPGLAALLKIIFPQGVDHAGMQSHPDSFIIQSGNFKHTIEHLGLGHGGLFSPWLSDHDRQARAFKRPIPVISCKPAYYRPLKDVWVLRNIEKLDEIGKELVQNRLTPHGYSNALVELRLSPQKAPAAEQA</sequence>
<dbReference type="PATRIC" id="fig|1349767.4.peg.614"/>
<evidence type="ECO:0000313" key="1">
    <source>
        <dbReference type="EMBL" id="CDG84646.1"/>
    </source>
</evidence>
<dbReference type="KEGG" id="jag:GJA_4036"/>
<dbReference type="eggNOG" id="COG4278">
    <property type="taxonomic scope" value="Bacteria"/>
</dbReference>
<dbReference type="EMBL" id="HG322949">
    <property type="protein sequence ID" value="CDG84646.1"/>
    <property type="molecule type" value="Genomic_DNA"/>
</dbReference>
<accession>W0V9S7</accession>
<name>W0V9S7_9BURK</name>
<proteinExistence type="predicted"/>
<dbReference type="AlphaFoldDB" id="W0V9S7"/>
<dbReference type="Proteomes" id="UP000027604">
    <property type="component" value="Chromosome I"/>
</dbReference>
<gene>
    <name evidence="1" type="ORF">GJA_4036</name>
</gene>
<keyword evidence="2" id="KW-1185">Reference proteome</keyword>
<dbReference type="HOGENOM" id="CLU_1011122_0_0_4"/>
<dbReference type="OrthoDB" id="5328543at2"/>
<reference evidence="1 2" key="1">
    <citation type="journal article" date="2015" name="Genome Announc.">
        <title>Genome Sequence of Mushroom Soft-Rot Pathogen Janthinobacterium agaricidamnosum.</title>
        <authorList>
            <person name="Graupner K."/>
            <person name="Lackner G."/>
            <person name="Hertweck C."/>
        </authorList>
    </citation>
    <scope>NUCLEOTIDE SEQUENCE [LARGE SCALE GENOMIC DNA]</scope>
    <source>
        <strain evidence="2">NBRC 102515 / DSM 9628</strain>
    </source>
</reference>
<evidence type="ECO:0000313" key="2">
    <source>
        <dbReference type="Proteomes" id="UP000027604"/>
    </source>
</evidence>
<organism evidence="1 2">
    <name type="scientific">Janthinobacterium agaricidamnosum NBRC 102515 = DSM 9628</name>
    <dbReference type="NCBI Taxonomy" id="1349767"/>
    <lineage>
        <taxon>Bacteria</taxon>
        <taxon>Pseudomonadati</taxon>
        <taxon>Pseudomonadota</taxon>
        <taxon>Betaproteobacteria</taxon>
        <taxon>Burkholderiales</taxon>
        <taxon>Oxalobacteraceae</taxon>
        <taxon>Janthinobacterium</taxon>
    </lineage>
</organism>
<protein>
    <submittedName>
        <fullName evidence="1">Uncharacterized protein</fullName>
    </submittedName>
</protein>